<dbReference type="Proteomes" id="UP000014500">
    <property type="component" value="Unassembled WGS sequence"/>
</dbReference>
<dbReference type="AlphaFoldDB" id="T1JJP6"/>
<accession>T1JJP6</accession>
<proteinExistence type="predicted"/>
<dbReference type="HOGENOM" id="CLU_2239965_0_0_1"/>
<reference evidence="1" key="2">
    <citation type="submission" date="2015-02" db="UniProtKB">
        <authorList>
            <consortium name="EnsemblMetazoa"/>
        </authorList>
    </citation>
    <scope>IDENTIFICATION</scope>
</reference>
<dbReference type="EnsemblMetazoa" id="SMAR014076-RA">
    <property type="protein sequence ID" value="SMAR014076-PA"/>
    <property type="gene ID" value="SMAR014076"/>
</dbReference>
<sequence>MKRHSSTMGKGDCDEVSPINFVMVTGCDQDGKRFFGSHRQRNFDVGFQHAIRAMKRKYRKMSLASRAILTMALLLNFDQCEADYTDSIARWCTITMTIVKIALLL</sequence>
<dbReference type="EMBL" id="JH432003">
    <property type="status" value="NOT_ANNOTATED_CDS"/>
    <property type="molecule type" value="Genomic_DNA"/>
</dbReference>
<evidence type="ECO:0000313" key="2">
    <source>
        <dbReference type="Proteomes" id="UP000014500"/>
    </source>
</evidence>
<keyword evidence="2" id="KW-1185">Reference proteome</keyword>
<name>T1JJP6_STRMM</name>
<reference evidence="2" key="1">
    <citation type="submission" date="2011-05" db="EMBL/GenBank/DDBJ databases">
        <authorList>
            <person name="Richards S.R."/>
            <person name="Qu J."/>
            <person name="Jiang H."/>
            <person name="Jhangiani S.N."/>
            <person name="Agravi P."/>
            <person name="Goodspeed R."/>
            <person name="Gross S."/>
            <person name="Mandapat C."/>
            <person name="Jackson L."/>
            <person name="Mathew T."/>
            <person name="Pu L."/>
            <person name="Thornton R."/>
            <person name="Saada N."/>
            <person name="Wilczek-Boney K.B."/>
            <person name="Lee S."/>
            <person name="Kovar C."/>
            <person name="Wu Y."/>
            <person name="Scherer S.E."/>
            <person name="Worley K.C."/>
            <person name="Muzny D.M."/>
            <person name="Gibbs R."/>
        </authorList>
    </citation>
    <scope>NUCLEOTIDE SEQUENCE</scope>
    <source>
        <strain evidence="2">Brora</strain>
    </source>
</reference>
<organism evidence="1 2">
    <name type="scientific">Strigamia maritima</name>
    <name type="common">European centipede</name>
    <name type="synonym">Geophilus maritimus</name>
    <dbReference type="NCBI Taxonomy" id="126957"/>
    <lineage>
        <taxon>Eukaryota</taxon>
        <taxon>Metazoa</taxon>
        <taxon>Ecdysozoa</taxon>
        <taxon>Arthropoda</taxon>
        <taxon>Myriapoda</taxon>
        <taxon>Chilopoda</taxon>
        <taxon>Pleurostigmophora</taxon>
        <taxon>Geophilomorpha</taxon>
        <taxon>Linotaeniidae</taxon>
        <taxon>Strigamia</taxon>
    </lineage>
</organism>
<evidence type="ECO:0000313" key="1">
    <source>
        <dbReference type="EnsemblMetazoa" id="SMAR014076-PA"/>
    </source>
</evidence>
<dbReference type="PROSITE" id="PS51257">
    <property type="entry name" value="PROKAR_LIPOPROTEIN"/>
    <property type="match status" value="1"/>
</dbReference>
<protein>
    <submittedName>
        <fullName evidence="1">Uncharacterized protein</fullName>
    </submittedName>
</protein>